<gene>
    <name evidence="1" type="ORF">HNQ86_000882</name>
</gene>
<dbReference type="Proteomes" id="UP000560000">
    <property type="component" value="Unassembled WGS sequence"/>
</dbReference>
<dbReference type="AlphaFoldDB" id="A0A841KHT0"/>
<organism evidence="1 2">
    <name type="scientific">Oleiagrimonas soli</name>
    <dbReference type="NCBI Taxonomy" id="1543381"/>
    <lineage>
        <taxon>Bacteria</taxon>
        <taxon>Pseudomonadati</taxon>
        <taxon>Pseudomonadota</taxon>
        <taxon>Gammaproteobacteria</taxon>
        <taxon>Lysobacterales</taxon>
        <taxon>Rhodanobacteraceae</taxon>
        <taxon>Oleiagrimonas</taxon>
    </lineage>
</organism>
<proteinExistence type="predicted"/>
<sequence>MRAAKRERWVRFVSVNLGVSPISSLVSEISLKKIVDEVIDAISKKLPLQRTPRTTARQHARLVDLVLSDDEKYAVLLFRLIDKDAIDVAYEDFEDGDIEPHPKTPTQGNRSTAHLVIRLKPKLEGKKKKYPALLEETTGLGASRIEPILNSLARKFGRGSYKDRSGREERYHCSIEVKPKVVGTIRDELTNGVLKGFTLVHSFPPKQGNDETIYLEDKKRRLEVAVVGAAVGDKIDAIWDSVRKKANNQEYELVKASYENTDGRLVSVDMQTRRSDALEDLVTKTKKIELEADANYDQSGVSPSIMKKMIDALQSS</sequence>
<dbReference type="EMBL" id="JACHET010000001">
    <property type="protein sequence ID" value="MBB6183537.1"/>
    <property type="molecule type" value="Genomic_DNA"/>
</dbReference>
<accession>A0A841KHT0</accession>
<evidence type="ECO:0000313" key="1">
    <source>
        <dbReference type="EMBL" id="MBB6183537.1"/>
    </source>
</evidence>
<dbReference type="RefSeq" id="WP_152569262.1">
    <property type="nucleotide sequence ID" value="NZ_JACHET010000001.1"/>
</dbReference>
<reference evidence="1 2" key="1">
    <citation type="submission" date="2020-08" db="EMBL/GenBank/DDBJ databases">
        <title>Genomic Encyclopedia of Type Strains, Phase IV (KMG-IV): sequencing the most valuable type-strain genomes for metagenomic binning, comparative biology and taxonomic classification.</title>
        <authorList>
            <person name="Goeker M."/>
        </authorList>
    </citation>
    <scope>NUCLEOTIDE SEQUENCE [LARGE SCALE GENOMIC DNA]</scope>
    <source>
        <strain evidence="1 2">DSM 107085</strain>
    </source>
</reference>
<evidence type="ECO:0000313" key="2">
    <source>
        <dbReference type="Proteomes" id="UP000560000"/>
    </source>
</evidence>
<protein>
    <submittedName>
        <fullName evidence="1">Uncharacterized protein</fullName>
    </submittedName>
</protein>
<comment type="caution">
    <text evidence="1">The sequence shown here is derived from an EMBL/GenBank/DDBJ whole genome shotgun (WGS) entry which is preliminary data.</text>
</comment>
<name>A0A841KHT0_9GAMM</name>